<sequence>MKTGRFLPSGMHMCSYAFSEDELSTHINVDIGSARAPIFHPRKWEEALSNMFLLPLYTKTGHSLGLPRLYHLD</sequence>
<protein>
    <submittedName>
        <fullName evidence="1">Uncharacterized protein</fullName>
    </submittedName>
</protein>
<dbReference type="EMBL" id="JAVFWL010000006">
    <property type="protein sequence ID" value="KAK6761661.1"/>
    <property type="molecule type" value="Genomic_DNA"/>
</dbReference>
<comment type="caution">
    <text evidence="1">The sequence shown here is derived from an EMBL/GenBank/DDBJ whole genome shotgun (WGS) entry which is preliminary data.</text>
</comment>
<gene>
    <name evidence="1" type="primary">Necator_chrX.g22826</name>
    <name evidence="1" type="ORF">RB195_022663</name>
</gene>
<name>A0ABR1EG31_NECAM</name>
<evidence type="ECO:0000313" key="1">
    <source>
        <dbReference type="EMBL" id="KAK6761661.1"/>
    </source>
</evidence>
<organism evidence="1 2">
    <name type="scientific">Necator americanus</name>
    <name type="common">Human hookworm</name>
    <dbReference type="NCBI Taxonomy" id="51031"/>
    <lineage>
        <taxon>Eukaryota</taxon>
        <taxon>Metazoa</taxon>
        <taxon>Ecdysozoa</taxon>
        <taxon>Nematoda</taxon>
        <taxon>Chromadorea</taxon>
        <taxon>Rhabditida</taxon>
        <taxon>Rhabditina</taxon>
        <taxon>Rhabditomorpha</taxon>
        <taxon>Strongyloidea</taxon>
        <taxon>Ancylostomatidae</taxon>
        <taxon>Bunostominae</taxon>
        <taxon>Necator</taxon>
    </lineage>
</organism>
<proteinExistence type="predicted"/>
<reference evidence="1 2" key="1">
    <citation type="submission" date="2023-08" db="EMBL/GenBank/DDBJ databases">
        <title>A Necator americanus chromosomal reference genome.</title>
        <authorList>
            <person name="Ilik V."/>
            <person name="Petrzelkova K.J."/>
            <person name="Pardy F."/>
            <person name="Fuh T."/>
            <person name="Niatou-Singa F.S."/>
            <person name="Gouil Q."/>
            <person name="Baker L."/>
            <person name="Ritchie M.E."/>
            <person name="Jex A.R."/>
            <person name="Gazzola D."/>
            <person name="Li H."/>
            <person name="Toshio Fujiwara R."/>
            <person name="Zhan B."/>
            <person name="Aroian R.V."/>
            <person name="Pafco B."/>
            <person name="Schwarz E.M."/>
        </authorList>
    </citation>
    <scope>NUCLEOTIDE SEQUENCE [LARGE SCALE GENOMIC DNA]</scope>
    <source>
        <strain evidence="1 2">Aroian</strain>
        <tissue evidence="1">Whole animal</tissue>
    </source>
</reference>
<keyword evidence="2" id="KW-1185">Reference proteome</keyword>
<accession>A0ABR1EG31</accession>
<evidence type="ECO:0000313" key="2">
    <source>
        <dbReference type="Proteomes" id="UP001303046"/>
    </source>
</evidence>
<dbReference type="Proteomes" id="UP001303046">
    <property type="component" value="Unassembled WGS sequence"/>
</dbReference>